<dbReference type="Gene3D" id="2.60.120.260">
    <property type="entry name" value="Galactose-binding domain-like"/>
    <property type="match status" value="1"/>
</dbReference>
<accession>A0A1E3A3Z6</accession>
<evidence type="ECO:0000313" key="2">
    <source>
        <dbReference type="Proteomes" id="UP000094067"/>
    </source>
</evidence>
<comment type="caution">
    <text evidence="1">The sequence shown here is derived from an EMBL/GenBank/DDBJ whole genome shotgun (WGS) entry which is preliminary data.</text>
</comment>
<name>A0A1E3A3Z6_9FIRM</name>
<dbReference type="EMBL" id="MCGH01000003">
    <property type="protein sequence ID" value="ODM03495.1"/>
    <property type="molecule type" value="Genomic_DNA"/>
</dbReference>
<dbReference type="Proteomes" id="UP000094067">
    <property type="component" value="Unassembled WGS sequence"/>
</dbReference>
<dbReference type="InterPro" id="IPR008979">
    <property type="entry name" value="Galactose-bd-like_sf"/>
</dbReference>
<evidence type="ECO:0000313" key="1">
    <source>
        <dbReference type="EMBL" id="ODM03495.1"/>
    </source>
</evidence>
<proteinExistence type="predicted"/>
<gene>
    <name evidence="1" type="ORF">BEI61_04291</name>
</gene>
<dbReference type="PANTHER" id="PTHR36848:SF2">
    <property type="entry name" value="SECRETED PROTEIN"/>
    <property type="match status" value="1"/>
</dbReference>
<dbReference type="PATRIC" id="fig|1432052.4.peg.4763"/>
<reference evidence="1 2" key="1">
    <citation type="submission" date="2016-07" db="EMBL/GenBank/DDBJ databases">
        <title>Characterization of isolates of Eisenbergiella tayi derived from blood cultures, using whole genome sequencing.</title>
        <authorList>
            <person name="Burdz T."/>
            <person name="Wiebe D."/>
            <person name="Huynh C."/>
            <person name="Bernard K."/>
        </authorList>
    </citation>
    <scope>NUCLEOTIDE SEQUENCE [LARGE SCALE GENOMIC DNA]</scope>
    <source>
        <strain evidence="1 2">NML 110608</strain>
    </source>
</reference>
<evidence type="ECO:0008006" key="3">
    <source>
        <dbReference type="Google" id="ProtNLM"/>
    </source>
</evidence>
<dbReference type="InterPro" id="IPR053161">
    <property type="entry name" value="Ulvan_degrading_GH"/>
</dbReference>
<dbReference type="SUPFAM" id="SSF49785">
    <property type="entry name" value="Galactose-binding domain-like"/>
    <property type="match status" value="1"/>
</dbReference>
<organism evidence="1 2">
    <name type="scientific">Eisenbergiella tayi</name>
    <dbReference type="NCBI Taxonomy" id="1432052"/>
    <lineage>
        <taxon>Bacteria</taxon>
        <taxon>Bacillati</taxon>
        <taxon>Bacillota</taxon>
        <taxon>Clostridia</taxon>
        <taxon>Lachnospirales</taxon>
        <taxon>Lachnospiraceae</taxon>
        <taxon>Eisenbergiella</taxon>
    </lineage>
</organism>
<protein>
    <recommendedName>
        <fullName evidence="3">Glycoside hydrolase family 2</fullName>
    </recommendedName>
</protein>
<dbReference type="RefSeq" id="WP_069153950.1">
    <property type="nucleotide sequence ID" value="NZ_MCGH01000003.1"/>
</dbReference>
<sequence>MSTRIYEALNGKQGNYILPFFWQHGEDEETLREYMGVIQDMGIWAVCLESRPHPDFAGPKWWEDMDVILSEARQRNMKVWILDDCHFPTGYANGAMADAKEDLQKWTVYHLMVDLAGPADLRVDVDSLLSGMGIGFPLPPDGPLSQKKELLCAVLYERQDETSDALCPGYKLVTDSLRNGLLPLSLPEGFYRLFLVYKSRNAGLANNSYINLLQGESVKILLDEVYEPHFERYQADFGTTIAGFFSDEPGFYNCIDTVFNFNAIVGKEKMPLPWSKELEELLLSDGNTCGDLVRLWYDTSADDDAAFRYRYMDAVTRLYEKNFSLQLGDWCRSHGVEYIGHILEDNNSSSRLGPSAGHYFRAMTGQDMSGIDVVTSQILPGRKNIHTTNAALNSQSDGEFYHYALAKLGASDAHLDKKKKGRAMCEIFGNYGWAEGAQTMKWLTDFMLVRGINVFVPHAFSPKDFPDPDCPPHFYAHGNNMQSSYLKYLFLYMNRVSHILSGGKSASHVGILYHGEAEWSGEAQLFQKPGRLCLECQTDYDVIPADLLACPESLAAGLTTDKVLILGDLSLRCLIVPYSQRLPHSLLQGLAQLSSLGFPVLFVDALPSGSSEGEDMEKERRSLERSALVLPLASIKAYLKQQSLPVVTFPSGKEYKDLRAYQYAGPDYECVMLMNESIGTAIHDKVRFTSLQPALEYDAYENFLYQLMTEDDCLLLDLEPGESRIYISRLSEDEASLPKPPKQRPVKRQELHGEIRLSAAFVQEKDTNNNFRPMGSLDSLTDLSMRDEFLDFHGILRYEMDFSFHADAQSTGKETIFFDGANEVVSLSVNGQEALVRIGSPYRFEVGPFLKDGENHLVIENITAVFPYVKDHPSINTGLHPMGLCGKIWLES</sequence>
<dbReference type="PANTHER" id="PTHR36848">
    <property type="entry name" value="DNA-BINDING PROTEIN (PUTATIVE SECRETED PROTEIN)-RELATED"/>
    <property type="match status" value="1"/>
</dbReference>
<dbReference type="AlphaFoldDB" id="A0A1E3A3Z6"/>